<evidence type="ECO:0000313" key="2">
    <source>
        <dbReference type="EMBL" id="GAA95746.1"/>
    </source>
</evidence>
<evidence type="ECO:0000313" key="3">
    <source>
        <dbReference type="Proteomes" id="UP000009131"/>
    </source>
</evidence>
<dbReference type="HOGENOM" id="CLU_921621_0_0_1"/>
<protein>
    <submittedName>
        <fullName evidence="2">Uncharacterized protein</fullName>
    </submittedName>
</protein>
<reference evidence="2 3" key="1">
    <citation type="journal article" date="2011" name="J. Gen. Appl. Microbiol.">
        <title>Draft genome sequencing of the enigmatic basidiomycete Mixia osmundae.</title>
        <authorList>
            <person name="Nishida H."/>
            <person name="Nagatsuka Y."/>
            <person name="Sugiyama J."/>
        </authorList>
    </citation>
    <scope>NUCLEOTIDE SEQUENCE [LARGE SCALE GENOMIC DNA]</scope>
    <source>
        <strain evidence="3">CBS 9802 / IAM 14324 / JCM 22182 / KY 12970</strain>
    </source>
</reference>
<dbReference type="InParanoid" id="G7DYT6"/>
<accession>G7DYT6</accession>
<name>G7DYT6_MIXOS</name>
<dbReference type="EMBL" id="BABT02000062">
    <property type="protein sequence ID" value="GAA95746.1"/>
    <property type="molecule type" value="Genomic_DNA"/>
</dbReference>
<dbReference type="Proteomes" id="UP000009131">
    <property type="component" value="Unassembled WGS sequence"/>
</dbReference>
<proteinExistence type="predicted"/>
<feature type="region of interest" description="Disordered" evidence="1">
    <location>
        <begin position="36"/>
        <end position="109"/>
    </location>
</feature>
<keyword evidence="3" id="KW-1185">Reference proteome</keyword>
<dbReference type="AlphaFoldDB" id="G7DYT6"/>
<comment type="caution">
    <text evidence="2">The sequence shown here is derived from an EMBL/GenBank/DDBJ whole genome shotgun (WGS) entry which is preliminary data.</text>
</comment>
<gene>
    <name evidence="2" type="primary">Mo02403</name>
    <name evidence="2" type="ORF">E5Q_02403</name>
</gene>
<reference evidence="2 3" key="2">
    <citation type="journal article" date="2012" name="Open Biol.">
        <title>Characteristics of nucleosomes and linker DNA regions on the genome of the basidiomycete Mixia osmundae revealed by mono- and dinucleosome mapping.</title>
        <authorList>
            <person name="Nishida H."/>
            <person name="Kondo S."/>
            <person name="Matsumoto T."/>
            <person name="Suzuki Y."/>
            <person name="Yoshikawa H."/>
            <person name="Taylor T.D."/>
            <person name="Sugiyama J."/>
        </authorList>
    </citation>
    <scope>NUCLEOTIDE SEQUENCE [LARGE SCALE GENOMIC DNA]</scope>
    <source>
        <strain evidence="3">CBS 9802 / IAM 14324 / JCM 22182 / KY 12970</strain>
    </source>
</reference>
<dbReference type="RefSeq" id="XP_014570222.1">
    <property type="nucleotide sequence ID" value="XM_014714736.1"/>
</dbReference>
<organism evidence="2 3">
    <name type="scientific">Mixia osmundae (strain CBS 9802 / IAM 14324 / JCM 22182 / KY 12970)</name>
    <dbReference type="NCBI Taxonomy" id="764103"/>
    <lineage>
        <taxon>Eukaryota</taxon>
        <taxon>Fungi</taxon>
        <taxon>Dikarya</taxon>
        <taxon>Basidiomycota</taxon>
        <taxon>Pucciniomycotina</taxon>
        <taxon>Mixiomycetes</taxon>
        <taxon>Mixiales</taxon>
        <taxon>Mixiaceae</taxon>
        <taxon>Mixia</taxon>
    </lineage>
</organism>
<sequence>MQTDPPATTTTYYAGYGYHQPFMPYKIASPCATQAMAVSPPRSVSYPGPTFASPKTDRKRRTSDRRTLSPSPSLSDRMDFSVYPDRSPRSPSPSPKLGPTKRARTGRPLSPIQPIMEMSEDTHAPAAYRQIYATQKQEAFAEQPSYFQTFAMTPDGMPLCHSCQRQPAVTPGASTLQPSVCQSCQRPTCLICRRICGDLEPGVDPIAKARHMLSKPEPANPASPGIPGMRALGQGDGFGIGAMDEDDDDEEEDSCCMINPNEYRNRDRPARRGCGRSICRHCTGEADGYHLKHLCGGCRVGL</sequence>
<evidence type="ECO:0000256" key="1">
    <source>
        <dbReference type="SAM" id="MobiDB-lite"/>
    </source>
</evidence>